<keyword evidence="5" id="KW-1185">Reference proteome</keyword>
<dbReference type="EMBL" id="JBFNXR010000052">
    <property type="protein sequence ID" value="MEW9856546.1"/>
    <property type="molecule type" value="Genomic_DNA"/>
</dbReference>
<feature type="region of interest" description="Disordered" evidence="1">
    <location>
        <begin position="1"/>
        <end position="21"/>
    </location>
</feature>
<accession>A0ABV3REM8</accession>
<feature type="domain" description="Antitoxin Xre/MbcA/ParS-like toxin-binding" evidence="2">
    <location>
        <begin position="94"/>
        <end position="136"/>
    </location>
</feature>
<dbReference type="InterPro" id="IPR046847">
    <property type="entry name" value="Xre-like_HTH"/>
</dbReference>
<comment type="caution">
    <text evidence="4">The sequence shown here is derived from an EMBL/GenBank/DDBJ whole genome shotgun (WGS) entry which is preliminary data.</text>
</comment>
<dbReference type="RefSeq" id="WP_367775004.1">
    <property type="nucleotide sequence ID" value="NZ_JBFNXR010000052.1"/>
</dbReference>
<name>A0ABV3REM8_9SPHN</name>
<proteinExistence type="predicted"/>
<organism evidence="4 5">
    <name type="scientific">Novosphingobium rhizovicinum</name>
    <dbReference type="NCBI Taxonomy" id="3228928"/>
    <lineage>
        <taxon>Bacteria</taxon>
        <taxon>Pseudomonadati</taxon>
        <taxon>Pseudomonadota</taxon>
        <taxon>Alphaproteobacteria</taxon>
        <taxon>Sphingomonadales</taxon>
        <taxon>Sphingomonadaceae</taxon>
        <taxon>Novosphingobium</taxon>
    </lineage>
</organism>
<evidence type="ECO:0000259" key="3">
    <source>
        <dbReference type="Pfam" id="PF20432"/>
    </source>
</evidence>
<evidence type="ECO:0000313" key="5">
    <source>
        <dbReference type="Proteomes" id="UP001556118"/>
    </source>
</evidence>
<dbReference type="Proteomes" id="UP001556118">
    <property type="component" value="Unassembled WGS sequence"/>
</dbReference>
<protein>
    <submittedName>
        <fullName evidence="4">Antitoxin Xre-like helix-turn-helix domain-containing protein</fullName>
    </submittedName>
</protein>
<dbReference type="Pfam" id="PF09722">
    <property type="entry name" value="Xre_MbcA_ParS_C"/>
    <property type="match status" value="1"/>
</dbReference>
<evidence type="ECO:0000259" key="2">
    <source>
        <dbReference type="Pfam" id="PF09722"/>
    </source>
</evidence>
<reference evidence="4 5" key="1">
    <citation type="submission" date="2024-06" db="EMBL/GenBank/DDBJ databases">
        <title>Novosphingobium rhizovicinus M1R2S20.</title>
        <authorList>
            <person name="Sun J.-Q."/>
        </authorList>
    </citation>
    <scope>NUCLEOTIDE SEQUENCE [LARGE SCALE GENOMIC DNA]</scope>
    <source>
        <strain evidence="4 5">M1R2S20</strain>
    </source>
</reference>
<dbReference type="Pfam" id="PF20432">
    <property type="entry name" value="Xre-like-HTH"/>
    <property type="match status" value="1"/>
</dbReference>
<gene>
    <name evidence="4" type="ORF">ABUH87_15505</name>
</gene>
<sequence>MATVASPANGEPARAKAPSRKDLTGPALRTFFRIAEAWGLKEAEQMKLLGLDNRSTFQAWKRGAVTAIPKDALERISYVMGIYKGLKMLLPRTADEWVRKPNEAPLFAGRPAIERMTSGNVADLFVVRQYIDAQRG</sequence>
<evidence type="ECO:0000256" key="1">
    <source>
        <dbReference type="SAM" id="MobiDB-lite"/>
    </source>
</evidence>
<evidence type="ECO:0000313" key="4">
    <source>
        <dbReference type="EMBL" id="MEW9856546.1"/>
    </source>
</evidence>
<feature type="domain" description="Antitoxin Xre-like helix-turn-helix" evidence="3">
    <location>
        <begin position="20"/>
        <end position="81"/>
    </location>
</feature>
<dbReference type="InterPro" id="IPR024467">
    <property type="entry name" value="Xre/MbcA/ParS-like_toxin-bd"/>
</dbReference>